<reference evidence="2 3" key="1">
    <citation type="submission" date="2018-12" db="EMBL/GenBank/DDBJ databases">
        <authorList>
            <person name="Sun L."/>
            <person name="Chen Z."/>
        </authorList>
    </citation>
    <scope>NUCLEOTIDE SEQUENCE [LARGE SCALE GENOMIC DNA]</scope>
    <source>
        <strain evidence="2 3">3-5-3</strain>
    </source>
</reference>
<dbReference type="PANTHER" id="PTHR31157:SF1">
    <property type="entry name" value="SCP DOMAIN-CONTAINING PROTEIN"/>
    <property type="match status" value="1"/>
</dbReference>
<keyword evidence="3" id="KW-1185">Reference proteome</keyword>
<feature type="domain" description="SCP" evidence="1">
    <location>
        <begin position="67"/>
        <end position="169"/>
    </location>
</feature>
<accession>A0A433XPK4</accession>
<dbReference type="Proteomes" id="UP000272464">
    <property type="component" value="Unassembled WGS sequence"/>
</dbReference>
<sequence>MDKLRVRPWASRMICTTLAALLVGTFYLGMNAEAAAAPLSKAGVISKQVQLAAMYAKIQADRAAKVVELVNKERTNAGLASLVVHDKLRGLAKDKAIDLYKHNYFSHTSPTYGSPFDMMDAYNITFRYAGENIAKGQRTPEEVVKDWMNSPGHRANILNPHYKMIGVGYFNGLWVQEFIGK</sequence>
<proteinExistence type="predicted"/>
<gene>
    <name evidence="2" type="ORF">EJP77_03155</name>
</gene>
<dbReference type="RefSeq" id="WP_127197706.1">
    <property type="nucleotide sequence ID" value="NZ_RZNX01000001.1"/>
</dbReference>
<dbReference type="InterPro" id="IPR014044">
    <property type="entry name" value="CAP_dom"/>
</dbReference>
<evidence type="ECO:0000313" key="2">
    <source>
        <dbReference type="EMBL" id="RUT36010.1"/>
    </source>
</evidence>
<dbReference type="Pfam" id="PF00188">
    <property type="entry name" value="CAP"/>
    <property type="match status" value="1"/>
</dbReference>
<comment type="caution">
    <text evidence="2">The sequence shown here is derived from an EMBL/GenBank/DDBJ whole genome shotgun (WGS) entry which is preliminary data.</text>
</comment>
<dbReference type="SUPFAM" id="SSF55797">
    <property type="entry name" value="PR-1-like"/>
    <property type="match status" value="1"/>
</dbReference>
<protein>
    <recommendedName>
        <fullName evidence="1">SCP domain-containing protein</fullName>
    </recommendedName>
</protein>
<evidence type="ECO:0000313" key="3">
    <source>
        <dbReference type="Proteomes" id="UP000272464"/>
    </source>
</evidence>
<dbReference type="AlphaFoldDB" id="A0A433XPK4"/>
<dbReference type="PANTHER" id="PTHR31157">
    <property type="entry name" value="SCP DOMAIN-CONTAINING PROTEIN"/>
    <property type="match status" value="1"/>
</dbReference>
<evidence type="ECO:0000259" key="1">
    <source>
        <dbReference type="Pfam" id="PF00188"/>
    </source>
</evidence>
<name>A0A433XPK4_9BACL</name>
<dbReference type="CDD" id="cd05379">
    <property type="entry name" value="CAP_bacterial"/>
    <property type="match status" value="1"/>
</dbReference>
<dbReference type="EMBL" id="RZNX01000001">
    <property type="protein sequence ID" value="RUT36010.1"/>
    <property type="molecule type" value="Genomic_DNA"/>
</dbReference>
<dbReference type="InterPro" id="IPR035940">
    <property type="entry name" value="CAP_sf"/>
</dbReference>
<dbReference type="Gene3D" id="3.40.33.10">
    <property type="entry name" value="CAP"/>
    <property type="match status" value="1"/>
</dbReference>
<organism evidence="2 3">
    <name type="scientific">Paenibacillus zeisoli</name>
    <dbReference type="NCBI Taxonomy" id="2496267"/>
    <lineage>
        <taxon>Bacteria</taxon>
        <taxon>Bacillati</taxon>
        <taxon>Bacillota</taxon>
        <taxon>Bacilli</taxon>
        <taxon>Bacillales</taxon>
        <taxon>Paenibacillaceae</taxon>
        <taxon>Paenibacillus</taxon>
    </lineage>
</organism>
<dbReference type="OrthoDB" id="9783944at2"/>